<proteinExistence type="predicted"/>
<organism evidence="2 3">
    <name type="scientific">Globodera pallida</name>
    <name type="common">Potato cyst nematode worm</name>
    <name type="synonym">Heterodera pallida</name>
    <dbReference type="NCBI Taxonomy" id="36090"/>
    <lineage>
        <taxon>Eukaryota</taxon>
        <taxon>Metazoa</taxon>
        <taxon>Ecdysozoa</taxon>
        <taxon>Nematoda</taxon>
        <taxon>Chromadorea</taxon>
        <taxon>Rhabditida</taxon>
        <taxon>Tylenchina</taxon>
        <taxon>Tylenchomorpha</taxon>
        <taxon>Tylenchoidea</taxon>
        <taxon>Heteroderidae</taxon>
        <taxon>Heteroderinae</taxon>
        <taxon>Globodera</taxon>
    </lineage>
</organism>
<evidence type="ECO:0000313" key="2">
    <source>
        <dbReference type="Proteomes" id="UP000050741"/>
    </source>
</evidence>
<dbReference type="AlphaFoldDB" id="A0A183C4U9"/>
<name>A0A183C4U9_GLOPA</name>
<keyword evidence="2" id="KW-1185">Reference proteome</keyword>
<dbReference type="InterPro" id="IPR003877">
    <property type="entry name" value="SPRY_dom"/>
</dbReference>
<dbReference type="SUPFAM" id="SSF49899">
    <property type="entry name" value="Concanavalin A-like lectins/glucanases"/>
    <property type="match status" value="1"/>
</dbReference>
<dbReference type="InterPro" id="IPR044736">
    <property type="entry name" value="Gid1/RanBPM/SPLA_SPRY"/>
</dbReference>
<dbReference type="InterPro" id="IPR013320">
    <property type="entry name" value="ConA-like_dom_sf"/>
</dbReference>
<dbReference type="CDD" id="cd12885">
    <property type="entry name" value="SPRY_RanBP_like"/>
    <property type="match status" value="1"/>
</dbReference>
<dbReference type="WBParaSite" id="GPLIN_000789300">
    <property type="protein sequence ID" value="GPLIN_000789300"/>
    <property type="gene ID" value="GPLIN_000789300"/>
</dbReference>
<sequence>MSQLIHALLDERNRMDTGFFYYEVAILEQKYGIFIGLATKEMPLDKWVGWNEGSYGYEYCGTFWGHEVEGCSHSGNGRPYIEGKPIFAEGDVIGCGVNLATR</sequence>
<accession>A0A183C4U9</accession>
<dbReference type="PROSITE" id="PS50188">
    <property type="entry name" value="B302_SPRY"/>
    <property type="match status" value="1"/>
</dbReference>
<evidence type="ECO:0000259" key="1">
    <source>
        <dbReference type="PROSITE" id="PS50188"/>
    </source>
</evidence>
<dbReference type="Gene3D" id="2.60.120.920">
    <property type="match status" value="1"/>
</dbReference>
<dbReference type="InterPro" id="IPR043136">
    <property type="entry name" value="B30.2/SPRY_sf"/>
</dbReference>
<feature type="domain" description="B30.2/SPRY" evidence="1">
    <location>
        <begin position="1"/>
        <end position="102"/>
    </location>
</feature>
<evidence type="ECO:0000313" key="3">
    <source>
        <dbReference type="WBParaSite" id="GPLIN_000789300"/>
    </source>
</evidence>
<dbReference type="Pfam" id="PF00622">
    <property type="entry name" value="SPRY"/>
    <property type="match status" value="1"/>
</dbReference>
<dbReference type="Proteomes" id="UP000050741">
    <property type="component" value="Unassembled WGS sequence"/>
</dbReference>
<dbReference type="InterPro" id="IPR001870">
    <property type="entry name" value="B30.2/SPRY"/>
</dbReference>
<reference evidence="2" key="1">
    <citation type="submission" date="2014-05" db="EMBL/GenBank/DDBJ databases">
        <title>The genome and life-stage specific transcriptomes of Globodera pallida elucidate key aspects of plant parasitism by a cyst nematode.</title>
        <authorList>
            <person name="Cotton J.A."/>
            <person name="Lilley C.J."/>
            <person name="Jones L.M."/>
            <person name="Kikuchi T."/>
            <person name="Reid A.J."/>
            <person name="Thorpe P."/>
            <person name="Tsai I.J."/>
            <person name="Beasley H."/>
            <person name="Blok V."/>
            <person name="Cock P.J.A."/>
            <person name="Van den Akker S.E."/>
            <person name="Holroyd N."/>
            <person name="Hunt M."/>
            <person name="Mantelin S."/>
            <person name="Naghra H."/>
            <person name="Pain A."/>
            <person name="Palomares-Rius J.E."/>
            <person name="Zarowiecki M."/>
            <person name="Berriman M."/>
            <person name="Jones J.T."/>
            <person name="Urwin P.E."/>
        </authorList>
    </citation>
    <scope>NUCLEOTIDE SEQUENCE [LARGE SCALE GENOMIC DNA]</scope>
    <source>
        <strain evidence="2">Lindley</strain>
    </source>
</reference>
<reference evidence="3" key="2">
    <citation type="submission" date="2016-06" db="UniProtKB">
        <authorList>
            <consortium name="WormBaseParasite"/>
        </authorList>
    </citation>
    <scope>IDENTIFICATION</scope>
</reference>
<protein>
    <submittedName>
        <fullName evidence="3">B30.2/SPRY domain-containing protein</fullName>
    </submittedName>
</protein>